<gene>
    <name evidence="2" type="ORF">SAMN06295967_10482</name>
</gene>
<evidence type="ECO:0000313" key="2">
    <source>
        <dbReference type="EMBL" id="SNS15114.1"/>
    </source>
</evidence>
<organism evidence="2 3">
    <name type="scientific">Belliella buryatensis</name>
    <dbReference type="NCBI Taxonomy" id="1500549"/>
    <lineage>
        <taxon>Bacteria</taxon>
        <taxon>Pseudomonadati</taxon>
        <taxon>Bacteroidota</taxon>
        <taxon>Cytophagia</taxon>
        <taxon>Cytophagales</taxon>
        <taxon>Cyclobacteriaceae</taxon>
        <taxon>Belliella</taxon>
    </lineage>
</organism>
<reference evidence="3" key="1">
    <citation type="submission" date="2017-06" db="EMBL/GenBank/DDBJ databases">
        <authorList>
            <person name="Varghese N."/>
            <person name="Submissions S."/>
        </authorList>
    </citation>
    <scope>NUCLEOTIDE SEQUENCE [LARGE SCALE GENOMIC DNA]</scope>
    <source>
        <strain evidence="3">5C</strain>
    </source>
</reference>
<keyword evidence="3" id="KW-1185">Reference proteome</keyword>
<evidence type="ECO:0000313" key="3">
    <source>
        <dbReference type="Proteomes" id="UP000198480"/>
    </source>
</evidence>
<dbReference type="Proteomes" id="UP000198480">
    <property type="component" value="Unassembled WGS sequence"/>
</dbReference>
<name>A0A239C6R4_9BACT</name>
<protein>
    <submittedName>
        <fullName evidence="2">Uncharacterized protein</fullName>
    </submittedName>
</protein>
<keyword evidence="1" id="KW-0472">Membrane</keyword>
<evidence type="ECO:0000256" key="1">
    <source>
        <dbReference type="SAM" id="Phobius"/>
    </source>
</evidence>
<sequence>MAKKKELKKKWIYYAVFGILLMGFGLSLLGDSIILKAANDNWLPWFLMGTFALICFFAGLSIFGQASVYKSKLSLKGKKKSKRSKK</sequence>
<dbReference type="AlphaFoldDB" id="A0A239C6R4"/>
<proteinExistence type="predicted"/>
<feature type="transmembrane region" description="Helical" evidence="1">
    <location>
        <begin position="42"/>
        <end position="69"/>
    </location>
</feature>
<dbReference type="RefSeq" id="WP_089238764.1">
    <property type="nucleotide sequence ID" value="NZ_FZOK01000004.1"/>
</dbReference>
<dbReference type="EMBL" id="FZOK01000004">
    <property type="protein sequence ID" value="SNS15114.1"/>
    <property type="molecule type" value="Genomic_DNA"/>
</dbReference>
<dbReference type="OrthoDB" id="1453686at2"/>
<accession>A0A239C6R4</accession>
<keyword evidence="1" id="KW-0812">Transmembrane</keyword>
<keyword evidence="1" id="KW-1133">Transmembrane helix</keyword>
<feature type="transmembrane region" description="Helical" evidence="1">
    <location>
        <begin position="12"/>
        <end position="30"/>
    </location>
</feature>